<evidence type="ECO:0000259" key="3">
    <source>
        <dbReference type="Pfam" id="PF03061"/>
    </source>
</evidence>
<dbReference type="Proteomes" id="UP001597343">
    <property type="component" value="Unassembled WGS sequence"/>
</dbReference>
<reference evidence="5" key="1">
    <citation type="journal article" date="2019" name="Int. J. Syst. Evol. Microbiol.">
        <title>The Global Catalogue of Microorganisms (GCM) 10K type strain sequencing project: providing services to taxonomists for standard genome sequencing and annotation.</title>
        <authorList>
            <consortium name="The Broad Institute Genomics Platform"/>
            <consortium name="The Broad Institute Genome Sequencing Center for Infectious Disease"/>
            <person name="Wu L."/>
            <person name="Ma J."/>
        </authorList>
    </citation>
    <scope>NUCLEOTIDE SEQUENCE [LARGE SCALE GENOMIC DNA]</scope>
    <source>
        <strain evidence="5">CGMCC 1.13574</strain>
    </source>
</reference>
<dbReference type="Pfam" id="PF03061">
    <property type="entry name" value="4HBT"/>
    <property type="match status" value="1"/>
</dbReference>
<evidence type="ECO:0000256" key="2">
    <source>
        <dbReference type="ARBA" id="ARBA00022801"/>
    </source>
</evidence>
<evidence type="ECO:0000313" key="4">
    <source>
        <dbReference type="EMBL" id="MFD2172089.1"/>
    </source>
</evidence>
<dbReference type="InterPro" id="IPR029069">
    <property type="entry name" value="HotDog_dom_sf"/>
</dbReference>
<keyword evidence="5" id="KW-1185">Reference proteome</keyword>
<dbReference type="InterPro" id="IPR003736">
    <property type="entry name" value="PAAI_dom"/>
</dbReference>
<dbReference type="InterPro" id="IPR006683">
    <property type="entry name" value="Thioestr_dom"/>
</dbReference>
<name>A0ABW5A2T6_9BACL</name>
<gene>
    <name evidence="4" type="ORF">ACFSOY_19160</name>
</gene>
<protein>
    <submittedName>
        <fullName evidence="4">Hotdog fold thioesterase</fullName>
    </submittedName>
</protein>
<organism evidence="4 5">
    <name type="scientific">Tumebacillus lipolyticus</name>
    <dbReference type="NCBI Taxonomy" id="1280370"/>
    <lineage>
        <taxon>Bacteria</taxon>
        <taxon>Bacillati</taxon>
        <taxon>Bacillota</taxon>
        <taxon>Bacilli</taxon>
        <taxon>Bacillales</taxon>
        <taxon>Alicyclobacillaceae</taxon>
        <taxon>Tumebacillus</taxon>
    </lineage>
</organism>
<evidence type="ECO:0000256" key="1">
    <source>
        <dbReference type="ARBA" id="ARBA00008324"/>
    </source>
</evidence>
<dbReference type="RefSeq" id="WP_386049433.1">
    <property type="nucleotide sequence ID" value="NZ_JBHUIO010000011.1"/>
</dbReference>
<dbReference type="SUPFAM" id="SSF54637">
    <property type="entry name" value="Thioesterase/thiol ester dehydrase-isomerase"/>
    <property type="match status" value="1"/>
</dbReference>
<dbReference type="CDD" id="cd03443">
    <property type="entry name" value="PaaI_thioesterase"/>
    <property type="match status" value="1"/>
</dbReference>
<dbReference type="NCBIfam" id="TIGR00369">
    <property type="entry name" value="unchar_dom_1"/>
    <property type="match status" value="1"/>
</dbReference>
<comment type="similarity">
    <text evidence="1">Belongs to the thioesterase PaaI family.</text>
</comment>
<sequence length="136" mass="14581">MTEKTKDTAHPQTLMDALGIELTELTAERVTAIMPVQPATHQPLGYLHGGASVALAETVASVGTWNLIDQSSQICFGLEINANHIRPKREGIVTAVGTPLHRGRTTMVWEIKITDEAGKLVCASRCTVAVVPKPEA</sequence>
<dbReference type="EMBL" id="JBHUIO010000011">
    <property type="protein sequence ID" value="MFD2172089.1"/>
    <property type="molecule type" value="Genomic_DNA"/>
</dbReference>
<dbReference type="PANTHER" id="PTHR43240">
    <property type="entry name" value="1,4-DIHYDROXY-2-NAPHTHOYL-COA THIOESTERASE 1"/>
    <property type="match status" value="1"/>
</dbReference>
<evidence type="ECO:0000313" key="5">
    <source>
        <dbReference type="Proteomes" id="UP001597343"/>
    </source>
</evidence>
<keyword evidence="2" id="KW-0378">Hydrolase</keyword>
<dbReference type="PANTHER" id="PTHR43240:SF5">
    <property type="entry name" value="1,4-DIHYDROXY-2-NAPHTHOYL-COA THIOESTERASE 1"/>
    <property type="match status" value="1"/>
</dbReference>
<feature type="domain" description="Thioesterase" evidence="3">
    <location>
        <begin position="45"/>
        <end position="122"/>
    </location>
</feature>
<comment type="caution">
    <text evidence="4">The sequence shown here is derived from an EMBL/GenBank/DDBJ whole genome shotgun (WGS) entry which is preliminary data.</text>
</comment>
<accession>A0ABW5A2T6</accession>
<proteinExistence type="inferred from homology"/>
<dbReference type="Gene3D" id="3.10.129.10">
    <property type="entry name" value="Hotdog Thioesterase"/>
    <property type="match status" value="1"/>
</dbReference>